<dbReference type="GO" id="GO:0015095">
    <property type="term" value="F:magnesium ion transmembrane transporter activity"/>
    <property type="evidence" value="ECO:0007669"/>
    <property type="project" value="TreeGrafter"/>
</dbReference>
<protein>
    <submittedName>
        <fullName evidence="13">Magnesium transporter</fullName>
    </submittedName>
</protein>
<sequence length="319" mass="37254">MHILNLETREKKDKFEKSFYNENDSYLILSSVDELKLLKDILKIDEITFKDCLKFDENIKLDLFEKYDFLSVNTFEIVDNKAEIEEVNIYLSDNFILVVCSENHFIYEFVKNMILNNIKMEDTPSIVSLFKINYLIFKNIIIHEFESLEKVEDMILKLEDEILEGAIDDHVSKINYIRGITRTVVKNTRPLLYIGDRILKENIRYLKYSDVKKYNLDNLQGIDFGIDKLYSFALSTRELADKLLDIYSSQVAEKTNVLITKLTVLTGIAAPLTIITGIYGMNFKVMPELEWTFGYPLTIFVMLIIIVVGIVIFKLKKLL</sequence>
<dbReference type="InterPro" id="IPR002523">
    <property type="entry name" value="MgTranspt_CorA/ZnTranspt_ZntB"/>
</dbReference>
<dbReference type="InterPro" id="IPR045861">
    <property type="entry name" value="CorA_cytoplasmic_dom"/>
</dbReference>
<dbReference type="GO" id="GO:0050897">
    <property type="term" value="F:cobalt ion binding"/>
    <property type="evidence" value="ECO:0007669"/>
    <property type="project" value="TreeGrafter"/>
</dbReference>
<dbReference type="RefSeq" id="WP_092725139.1">
    <property type="nucleotide sequence ID" value="NZ_FNGW01000003.1"/>
</dbReference>
<gene>
    <name evidence="13" type="ORF">SAMN04515677_103446</name>
</gene>
<evidence type="ECO:0000313" key="14">
    <source>
        <dbReference type="Proteomes" id="UP000199068"/>
    </source>
</evidence>
<dbReference type="GO" id="GO:0005886">
    <property type="term" value="C:plasma membrane"/>
    <property type="evidence" value="ECO:0007669"/>
    <property type="project" value="UniProtKB-SubCell"/>
</dbReference>
<proteinExistence type="inferred from homology"/>
<feature type="transmembrane region" description="Helical" evidence="12">
    <location>
        <begin position="293"/>
        <end position="313"/>
    </location>
</feature>
<evidence type="ECO:0000256" key="2">
    <source>
        <dbReference type="ARBA" id="ARBA00009765"/>
    </source>
</evidence>
<keyword evidence="5 12" id="KW-0812">Transmembrane</keyword>
<evidence type="ECO:0000256" key="12">
    <source>
        <dbReference type="SAM" id="Phobius"/>
    </source>
</evidence>
<evidence type="ECO:0000256" key="3">
    <source>
        <dbReference type="ARBA" id="ARBA00022448"/>
    </source>
</evidence>
<keyword evidence="3" id="KW-0813">Transport</keyword>
<accession>A0A1G9N3V0</accession>
<keyword evidence="4" id="KW-1003">Cell membrane</keyword>
<reference evidence="13 14" key="1">
    <citation type="submission" date="2016-10" db="EMBL/GenBank/DDBJ databases">
        <authorList>
            <person name="de Groot N.N."/>
        </authorList>
    </citation>
    <scope>NUCLEOTIDE SEQUENCE [LARGE SCALE GENOMIC DNA]</scope>
    <source>
        <strain evidence="13 14">DSM 797</strain>
    </source>
</reference>
<evidence type="ECO:0000256" key="10">
    <source>
        <dbReference type="ARBA" id="ARBA00034269"/>
    </source>
</evidence>
<dbReference type="FunFam" id="1.20.58.340:FF:000004">
    <property type="entry name" value="Magnesium transport protein CorA"/>
    <property type="match status" value="1"/>
</dbReference>
<name>A0A1G9N3V0_9FIRM</name>
<keyword evidence="6" id="KW-0460">Magnesium</keyword>
<dbReference type="Proteomes" id="UP000199068">
    <property type="component" value="Unassembled WGS sequence"/>
</dbReference>
<dbReference type="InterPro" id="IPR045863">
    <property type="entry name" value="CorA_TM1_TM2"/>
</dbReference>
<dbReference type="SUPFAM" id="SSF143865">
    <property type="entry name" value="CorA soluble domain-like"/>
    <property type="match status" value="1"/>
</dbReference>
<feature type="transmembrane region" description="Helical" evidence="12">
    <location>
        <begin position="262"/>
        <end position="281"/>
    </location>
</feature>
<keyword evidence="7 12" id="KW-1133">Transmembrane helix</keyword>
<dbReference type="SUPFAM" id="SSF144083">
    <property type="entry name" value="Magnesium transport protein CorA, transmembrane region"/>
    <property type="match status" value="1"/>
</dbReference>
<comment type="catalytic activity">
    <reaction evidence="10">
        <text>Mg(2+)(in) = Mg(2+)(out)</text>
        <dbReference type="Rhea" id="RHEA:29827"/>
        <dbReference type="ChEBI" id="CHEBI:18420"/>
    </reaction>
</comment>
<dbReference type="STRING" id="1121325.SAMN04515677_103446"/>
<organism evidence="13 14">
    <name type="scientific">Romboutsia lituseburensis DSM 797</name>
    <dbReference type="NCBI Taxonomy" id="1121325"/>
    <lineage>
        <taxon>Bacteria</taxon>
        <taxon>Bacillati</taxon>
        <taxon>Bacillota</taxon>
        <taxon>Clostridia</taxon>
        <taxon>Peptostreptococcales</taxon>
        <taxon>Peptostreptococcaceae</taxon>
        <taxon>Romboutsia</taxon>
    </lineage>
</organism>
<evidence type="ECO:0000256" key="11">
    <source>
        <dbReference type="ARBA" id="ARBA00045497"/>
    </source>
</evidence>
<evidence type="ECO:0000256" key="4">
    <source>
        <dbReference type="ARBA" id="ARBA00022475"/>
    </source>
</evidence>
<comment type="similarity">
    <text evidence="2">Belongs to the CorA metal ion transporter (MIT) (TC 1.A.35) family.</text>
</comment>
<dbReference type="Gene3D" id="1.20.58.340">
    <property type="entry name" value="Magnesium transport protein CorA, transmembrane region"/>
    <property type="match status" value="2"/>
</dbReference>
<dbReference type="GO" id="GO:0015087">
    <property type="term" value="F:cobalt ion transmembrane transporter activity"/>
    <property type="evidence" value="ECO:0007669"/>
    <property type="project" value="TreeGrafter"/>
</dbReference>
<comment type="function">
    <text evidence="11">Mediates influx of magnesium ions. Alternates between open and closed states. Activated by low cytoplasmic Mg(2+) levels. Inactive when cytoplasmic Mg(2+) levels are high.</text>
</comment>
<evidence type="ECO:0000256" key="7">
    <source>
        <dbReference type="ARBA" id="ARBA00022989"/>
    </source>
</evidence>
<keyword evidence="8" id="KW-0406">Ion transport</keyword>
<dbReference type="PANTHER" id="PTHR46494:SF1">
    <property type="entry name" value="CORA FAMILY METAL ION TRANSPORTER (EUROFUNG)"/>
    <property type="match status" value="1"/>
</dbReference>
<evidence type="ECO:0000256" key="1">
    <source>
        <dbReference type="ARBA" id="ARBA00004651"/>
    </source>
</evidence>
<keyword evidence="14" id="KW-1185">Reference proteome</keyword>
<dbReference type="GO" id="GO:0000287">
    <property type="term" value="F:magnesium ion binding"/>
    <property type="evidence" value="ECO:0007669"/>
    <property type="project" value="TreeGrafter"/>
</dbReference>
<comment type="subcellular location">
    <subcellularLocation>
        <location evidence="1">Cell membrane</location>
        <topology evidence="1">Multi-pass membrane protein</topology>
    </subcellularLocation>
</comment>
<dbReference type="Gene3D" id="3.30.460.20">
    <property type="entry name" value="CorA soluble domain-like"/>
    <property type="match status" value="1"/>
</dbReference>
<evidence type="ECO:0000256" key="6">
    <source>
        <dbReference type="ARBA" id="ARBA00022842"/>
    </source>
</evidence>
<evidence type="ECO:0000256" key="8">
    <source>
        <dbReference type="ARBA" id="ARBA00023065"/>
    </source>
</evidence>
<evidence type="ECO:0000313" key="13">
    <source>
        <dbReference type="EMBL" id="SDL80535.1"/>
    </source>
</evidence>
<dbReference type="EMBL" id="FNGW01000003">
    <property type="protein sequence ID" value="SDL80535.1"/>
    <property type="molecule type" value="Genomic_DNA"/>
</dbReference>
<evidence type="ECO:0000256" key="9">
    <source>
        <dbReference type="ARBA" id="ARBA00023136"/>
    </source>
</evidence>
<evidence type="ECO:0000256" key="5">
    <source>
        <dbReference type="ARBA" id="ARBA00022692"/>
    </source>
</evidence>
<dbReference type="AlphaFoldDB" id="A0A1G9N3V0"/>
<dbReference type="PANTHER" id="PTHR46494">
    <property type="entry name" value="CORA FAMILY METAL ION TRANSPORTER (EUROFUNG)"/>
    <property type="match status" value="1"/>
</dbReference>
<keyword evidence="9 12" id="KW-0472">Membrane</keyword>
<dbReference type="Pfam" id="PF01544">
    <property type="entry name" value="CorA"/>
    <property type="match status" value="1"/>
</dbReference>